<dbReference type="GO" id="GO:0043709">
    <property type="term" value="P:cell adhesion involved in single-species biofilm formation"/>
    <property type="evidence" value="ECO:0007669"/>
    <property type="project" value="TreeGrafter"/>
</dbReference>
<keyword evidence="1" id="KW-0472">Membrane</keyword>
<accession>A0A644YMP1</accession>
<feature type="transmembrane region" description="Helical" evidence="1">
    <location>
        <begin position="143"/>
        <end position="162"/>
    </location>
</feature>
<gene>
    <name evidence="3" type="ORF">SDC9_74277</name>
</gene>
<dbReference type="PROSITE" id="PS50887">
    <property type="entry name" value="GGDEF"/>
    <property type="match status" value="1"/>
</dbReference>
<dbReference type="EMBL" id="VSSQ01005081">
    <property type="protein sequence ID" value="MPM27763.1"/>
    <property type="molecule type" value="Genomic_DNA"/>
</dbReference>
<protein>
    <recommendedName>
        <fullName evidence="2">GGDEF domain-containing protein</fullName>
    </recommendedName>
</protein>
<dbReference type="InterPro" id="IPR000160">
    <property type="entry name" value="GGDEF_dom"/>
</dbReference>
<dbReference type="CDD" id="cd01949">
    <property type="entry name" value="GGDEF"/>
    <property type="match status" value="1"/>
</dbReference>
<feature type="transmembrane region" description="Helical" evidence="1">
    <location>
        <begin position="108"/>
        <end position="131"/>
    </location>
</feature>
<evidence type="ECO:0000313" key="3">
    <source>
        <dbReference type="EMBL" id="MPM27763.1"/>
    </source>
</evidence>
<keyword evidence="1" id="KW-0812">Transmembrane</keyword>
<dbReference type="NCBIfam" id="TIGR00254">
    <property type="entry name" value="GGDEF"/>
    <property type="match status" value="1"/>
</dbReference>
<feature type="transmembrane region" description="Helical" evidence="1">
    <location>
        <begin position="198"/>
        <end position="214"/>
    </location>
</feature>
<evidence type="ECO:0000259" key="2">
    <source>
        <dbReference type="PROSITE" id="PS50887"/>
    </source>
</evidence>
<dbReference type="InterPro" id="IPR050469">
    <property type="entry name" value="Diguanylate_Cyclase"/>
</dbReference>
<comment type="caution">
    <text evidence="3">The sequence shown here is derived from an EMBL/GenBank/DDBJ whole genome shotgun (WGS) entry which is preliminary data.</text>
</comment>
<evidence type="ECO:0000256" key="1">
    <source>
        <dbReference type="SAM" id="Phobius"/>
    </source>
</evidence>
<dbReference type="GO" id="GO:0005886">
    <property type="term" value="C:plasma membrane"/>
    <property type="evidence" value="ECO:0007669"/>
    <property type="project" value="TreeGrafter"/>
</dbReference>
<name>A0A644YMP1_9ZZZZ</name>
<dbReference type="PANTHER" id="PTHR45138:SF9">
    <property type="entry name" value="DIGUANYLATE CYCLASE DGCM-RELATED"/>
    <property type="match status" value="1"/>
</dbReference>
<feature type="domain" description="GGDEF" evidence="2">
    <location>
        <begin position="246"/>
        <end position="374"/>
    </location>
</feature>
<proteinExistence type="predicted"/>
<feature type="transmembrane region" description="Helical" evidence="1">
    <location>
        <begin position="68"/>
        <end position="96"/>
    </location>
</feature>
<dbReference type="GO" id="GO:0052621">
    <property type="term" value="F:diguanylate cyclase activity"/>
    <property type="evidence" value="ECO:0007669"/>
    <property type="project" value="TreeGrafter"/>
</dbReference>
<dbReference type="SMART" id="SM00267">
    <property type="entry name" value="GGDEF"/>
    <property type="match status" value="1"/>
</dbReference>
<dbReference type="AlphaFoldDB" id="A0A644YMP1"/>
<dbReference type="InterPro" id="IPR043128">
    <property type="entry name" value="Rev_trsase/Diguanyl_cyclase"/>
</dbReference>
<dbReference type="SUPFAM" id="SSF55073">
    <property type="entry name" value="Nucleotide cyclase"/>
    <property type="match status" value="1"/>
</dbReference>
<keyword evidence="1" id="KW-1133">Transmembrane helix</keyword>
<organism evidence="3">
    <name type="scientific">bioreactor metagenome</name>
    <dbReference type="NCBI Taxonomy" id="1076179"/>
    <lineage>
        <taxon>unclassified sequences</taxon>
        <taxon>metagenomes</taxon>
        <taxon>ecological metagenomes</taxon>
    </lineage>
</organism>
<dbReference type="PANTHER" id="PTHR45138">
    <property type="entry name" value="REGULATORY COMPONENTS OF SENSORY TRANSDUCTION SYSTEM"/>
    <property type="match status" value="1"/>
</dbReference>
<dbReference type="Gene3D" id="3.30.70.270">
    <property type="match status" value="1"/>
</dbReference>
<feature type="transmembrane region" description="Helical" evidence="1">
    <location>
        <begin position="12"/>
        <end position="29"/>
    </location>
</feature>
<sequence length="374" mass="42668">MSREEVEVPAYTIVNIFSLFPLLFTIYLAKRHVAGSRQNWYYILASIITIVILLLEIAQAALSGREGTFFLLIHYLAYWINFSLTPAIPLVILFYLGFSSLSTRAKVLLFLPVAMNVILSVLSIQNGLVFTINETNLYVRGPLFLAATFISAAYYLLILLRLKQLEKHIIVPSRLLLAMVYLLPIVSTLYQLFFNEEIFIFSTVAIALLLYYLIMQEASFDYDLQTKVRNRVSFEHEMHALEQAKRPVGIFIFDMNNLKQTNDAWGHQEGDVLLANVAELLNQAFGSEGRIFRVGGDEFCVLVEPQKKTDCKVLLQRFKSLVEETNEVRVPSISIASGYACFDPTKGSTISKTFHLADDAMYRDKMEQKLKLRQ</sequence>
<reference evidence="3" key="1">
    <citation type="submission" date="2019-08" db="EMBL/GenBank/DDBJ databases">
        <authorList>
            <person name="Kucharzyk K."/>
            <person name="Murdoch R.W."/>
            <person name="Higgins S."/>
            <person name="Loffler F."/>
        </authorList>
    </citation>
    <scope>NUCLEOTIDE SEQUENCE</scope>
</reference>
<dbReference type="InterPro" id="IPR029787">
    <property type="entry name" value="Nucleotide_cyclase"/>
</dbReference>
<feature type="transmembrane region" description="Helical" evidence="1">
    <location>
        <begin position="41"/>
        <end position="62"/>
    </location>
</feature>
<dbReference type="GO" id="GO:1902201">
    <property type="term" value="P:negative regulation of bacterial-type flagellum-dependent cell motility"/>
    <property type="evidence" value="ECO:0007669"/>
    <property type="project" value="TreeGrafter"/>
</dbReference>
<feature type="transmembrane region" description="Helical" evidence="1">
    <location>
        <begin position="174"/>
        <end position="192"/>
    </location>
</feature>
<dbReference type="Pfam" id="PF00990">
    <property type="entry name" value="GGDEF"/>
    <property type="match status" value="1"/>
</dbReference>